<evidence type="ECO:0000313" key="1">
    <source>
        <dbReference type="EMBL" id="MBX34815.1"/>
    </source>
</evidence>
<sequence>MEDNWLLIVIMES</sequence>
<name>A0A2P2MX77_RHIMU</name>
<organism evidence="1">
    <name type="scientific">Rhizophora mucronata</name>
    <name type="common">Asiatic mangrove</name>
    <dbReference type="NCBI Taxonomy" id="61149"/>
    <lineage>
        <taxon>Eukaryota</taxon>
        <taxon>Viridiplantae</taxon>
        <taxon>Streptophyta</taxon>
        <taxon>Embryophyta</taxon>
        <taxon>Tracheophyta</taxon>
        <taxon>Spermatophyta</taxon>
        <taxon>Magnoliopsida</taxon>
        <taxon>eudicotyledons</taxon>
        <taxon>Gunneridae</taxon>
        <taxon>Pentapetalae</taxon>
        <taxon>rosids</taxon>
        <taxon>fabids</taxon>
        <taxon>Malpighiales</taxon>
        <taxon>Rhizophoraceae</taxon>
        <taxon>Rhizophora</taxon>
    </lineage>
</organism>
<accession>A0A2P2MX77</accession>
<dbReference type="EMBL" id="GGEC01054331">
    <property type="protein sequence ID" value="MBX34815.1"/>
    <property type="molecule type" value="Transcribed_RNA"/>
</dbReference>
<proteinExistence type="predicted"/>
<reference evidence="1" key="1">
    <citation type="submission" date="2018-02" db="EMBL/GenBank/DDBJ databases">
        <title>Rhizophora mucronata_Transcriptome.</title>
        <authorList>
            <person name="Meera S.P."/>
            <person name="Sreeshan A."/>
            <person name="Augustine A."/>
        </authorList>
    </citation>
    <scope>NUCLEOTIDE SEQUENCE</scope>
    <source>
        <tissue evidence="1">Leaf</tissue>
    </source>
</reference>
<protein>
    <submittedName>
        <fullName evidence="1">Uncharacterized protein</fullName>
    </submittedName>
</protein>